<dbReference type="Proteomes" id="UP000507245">
    <property type="component" value="Unassembled WGS sequence"/>
</dbReference>
<organism evidence="2 3">
    <name type="scientific">Prunus armeniaca</name>
    <name type="common">Apricot</name>
    <name type="synonym">Armeniaca vulgaris</name>
    <dbReference type="NCBI Taxonomy" id="36596"/>
    <lineage>
        <taxon>Eukaryota</taxon>
        <taxon>Viridiplantae</taxon>
        <taxon>Streptophyta</taxon>
        <taxon>Embryophyta</taxon>
        <taxon>Tracheophyta</taxon>
        <taxon>Spermatophyta</taxon>
        <taxon>Magnoliopsida</taxon>
        <taxon>eudicotyledons</taxon>
        <taxon>Gunneridae</taxon>
        <taxon>Pentapetalae</taxon>
        <taxon>rosids</taxon>
        <taxon>fabids</taxon>
        <taxon>Rosales</taxon>
        <taxon>Rosaceae</taxon>
        <taxon>Amygdaloideae</taxon>
        <taxon>Amygdaleae</taxon>
        <taxon>Prunus</taxon>
    </lineage>
</organism>
<feature type="signal peptide" evidence="1">
    <location>
        <begin position="1"/>
        <end position="34"/>
    </location>
</feature>
<evidence type="ECO:0000256" key="1">
    <source>
        <dbReference type="SAM" id="SignalP"/>
    </source>
</evidence>
<sequence>MEKAPSKIALNSLVFFLVVAGVSLFSMLPGGAETTILVKRCSTNDDCKAFPCTPSSAHAKWPILLMTRLGSYNKMKMGNVRVWSTAKELYV</sequence>
<name>A0A6J5XCR0_PRUAR</name>
<reference evidence="3" key="1">
    <citation type="journal article" date="2020" name="Genome Biol.">
        <title>Gamete binning: chromosome-level and haplotype-resolved genome assembly enabled by high-throughput single-cell sequencing of gamete genomes.</title>
        <authorList>
            <person name="Campoy J.A."/>
            <person name="Sun H."/>
            <person name="Goel M."/>
            <person name="Jiao W.-B."/>
            <person name="Folz-Donahue K."/>
            <person name="Wang N."/>
            <person name="Rubio M."/>
            <person name="Liu C."/>
            <person name="Kukat C."/>
            <person name="Ruiz D."/>
            <person name="Huettel B."/>
            <person name="Schneeberger K."/>
        </authorList>
    </citation>
    <scope>NUCLEOTIDE SEQUENCE [LARGE SCALE GENOMIC DNA]</scope>
    <source>
        <strain evidence="3">cv. Rojo Pasion</strain>
    </source>
</reference>
<evidence type="ECO:0008006" key="4">
    <source>
        <dbReference type="Google" id="ProtNLM"/>
    </source>
</evidence>
<dbReference type="EMBL" id="CAEKKB010000005">
    <property type="protein sequence ID" value="CAB4309715.1"/>
    <property type="molecule type" value="Genomic_DNA"/>
</dbReference>
<protein>
    <recommendedName>
        <fullName evidence="4">Pectin acetylesterase</fullName>
    </recommendedName>
</protein>
<keyword evidence="3" id="KW-1185">Reference proteome</keyword>
<keyword evidence="1" id="KW-0732">Signal</keyword>
<feature type="chain" id="PRO_5027108606" description="Pectin acetylesterase" evidence="1">
    <location>
        <begin position="35"/>
        <end position="91"/>
    </location>
</feature>
<evidence type="ECO:0000313" key="3">
    <source>
        <dbReference type="Proteomes" id="UP000507245"/>
    </source>
</evidence>
<dbReference type="AlphaFoldDB" id="A0A6J5XCR0"/>
<gene>
    <name evidence="2" type="ORF">ORAREDHAP_LOCUS31047</name>
</gene>
<accession>A0A6J5XCR0</accession>
<evidence type="ECO:0000313" key="2">
    <source>
        <dbReference type="EMBL" id="CAB4309715.1"/>
    </source>
</evidence>
<proteinExistence type="predicted"/>